<dbReference type="PANTHER" id="PTHR11636:SF84">
    <property type="entry name" value="NETRIN-1-RELATED"/>
    <property type="match status" value="1"/>
</dbReference>
<evidence type="ECO:0000256" key="2">
    <source>
        <dbReference type="ARBA" id="ARBA00008811"/>
    </source>
</evidence>
<evidence type="ECO:0000256" key="8">
    <source>
        <dbReference type="ARBA" id="ARBA00023242"/>
    </source>
</evidence>
<dbReference type="Gene3D" id="1.10.10.60">
    <property type="entry name" value="Homeodomain-like"/>
    <property type="match status" value="1"/>
</dbReference>
<comment type="subcellular location">
    <subcellularLocation>
        <location evidence="1 9 10">Nucleus</location>
    </subcellularLocation>
</comment>
<evidence type="ECO:0000256" key="4">
    <source>
        <dbReference type="ARBA" id="ARBA00023125"/>
    </source>
</evidence>
<keyword evidence="5 9" id="KW-0371">Homeobox</keyword>
<gene>
    <name evidence="14" type="primary">POU1F1</name>
    <name evidence="14" type="ORF">OS493_018443</name>
</gene>
<dbReference type="InterPro" id="IPR017970">
    <property type="entry name" value="Homeobox_CS"/>
</dbReference>
<dbReference type="OrthoDB" id="6358449at2759"/>
<dbReference type="PROSITE" id="PS51179">
    <property type="entry name" value="POU_3"/>
    <property type="match status" value="1"/>
</dbReference>
<comment type="caution">
    <text evidence="14">The sequence shown here is derived from an EMBL/GenBank/DDBJ whole genome shotgun (WGS) entry which is preliminary data.</text>
</comment>
<dbReference type="GO" id="GO:0005634">
    <property type="term" value="C:nucleus"/>
    <property type="evidence" value="ECO:0007669"/>
    <property type="project" value="UniProtKB-SubCell"/>
</dbReference>
<dbReference type="PROSITE" id="PS00027">
    <property type="entry name" value="HOMEOBOX_1"/>
    <property type="match status" value="1"/>
</dbReference>
<name>A0A9X0A232_9CNID</name>
<dbReference type="InterPro" id="IPR050255">
    <property type="entry name" value="POU_domain_TF"/>
</dbReference>
<sequence length="265" mass="30050">MTDQRFAPSFRQQDEGGFMLKSAMACPPYPTEVSYSPFQQMVRETPITMMNSHHNSLPPVTHCSKMDPRTNIHVASPFVLNPIGSFDNDSGLVTSHGLAGFAIDTSKLRELEEFATQFKLRRIKLGFTQTNVGAALATVHGTDFSQTTICRFENLQLSFKNACKLKPILARWLEEAECSGGACGDKFNAERRRKRRTTIGLTAKEHLEDHFLKQSKPSSQEIIRIAEGLRLDREVVRVWFCNRRQREKRVKTSLSLHGFLSCKND</sequence>
<dbReference type="Pfam" id="PF00157">
    <property type="entry name" value="Pou"/>
    <property type="match status" value="1"/>
</dbReference>
<keyword evidence="4 9" id="KW-0238">DNA-binding</keyword>
<dbReference type="SMART" id="SM00389">
    <property type="entry name" value="HOX"/>
    <property type="match status" value="1"/>
</dbReference>
<dbReference type="SMART" id="SM00352">
    <property type="entry name" value="POU"/>
    <property type="match status" value="1"/>
</dbReference>
<accession>A0A9X0A232</accession>
<evidence type="ECO:0000313" key="14">
    <source>
        <dbReference type="EMBL" id="KAJ7391399.1"/>
    </source>
</evidence>
<evidence type="ECO:0000256" key="10">
    <source>
        <dbReference type="RuleBase" id="RU000682"/>
    </source>
</evidence>
<dbReference type="PROSITE" id="PS00035">
    <property type="entry name" value="POU_1"/>
    <property type="match status" value="1"/>
</dbReference>
<keyword evidence="6" id="KW-0010">Activator</keyword>
<dbReference type="SUPFAM" id="SSF47413">
    <property type="entry name" value="lambda repressor-like DNA-binding domains"/>
    <property type="match status" value="1"/>
</dbReference>
<reference evidence="14" key="1">
    <citation type="submission" date="2023-01" db="EMBL/GenBank/DDBJ databases">
        <title>Genome assembly of the deep-sea coral Lophelia pertusa.</title>
        <authorList>
            <person name="Herrera S."/>
            <person name="Cordes E."/>
        </authorList>
    </citation>
    <scope>NUCLEOTIDE SEQUENCE</scope>
    <source>
        <strain evidence="14">USNM1676648</strain>
        <tissue evidence="14">Polyp</tissue>
    </source>
</reference>
<dbReference type="EMBL" id="MU825406">
    <property type="protein sequence ID" value="KAJ7391399.1"/>
    <property type="molecule type" value="Genomic_DNA"/>
</dbReference>
<dbReference type="PRINTS" id="PR00028">
    <property type="entry name" value="POUDOMAIN"/>
</dbReference>
<dbReference type="PANTHER" id="PTHR11636">
    <property type="entry name" value="POU DOMAIN"/>
    <property type="match status" value="1"/>
</dbReference>
<comment type="similarity">
    <text evidence="2">Belongs to the POU transcription factor family. Class-1 subfamily.</text>
</comment>
<evidence type="ECO:0000256" key="1">
    <source>
        <dbReference type="ARBA" id="ARBA00004123"/>
    </source>
</evidence>
<evidence type="ECO:0000256" key="9">
    <source>
        <dbReference type="PROSITE-ProRule" id="PRU00108"/>
    </source>
</evidence>
<keyword evidence="3" id="KW-0805">Transcription regulation</keyword>
<feature type="DNA-binding region" description="Homeobox" evidence="9">
    <location>
        <begin position="192"/>
        <end position="251"/>
    </location>
</feature>
<dbReference type="GO" id="GO:0000981">
    <property type="term" value="F:DNA-binding transcription factor activity, RNA polymerase II-specific"/>
    <property type="evidence" value="ECO:0007669"/>
    <property type="project" value="InterPro"/>
</dbReference>
<dbReference type="SUPFAM" id="SSF46689">
    <property type="entry name" value="Homeodomain-like"/>
    <property type="match status" value="1"/>
</dbReference>
<keyword evidence="7 11" id="KW-0804">Transcription</keyword>
<dbReference type="GO" id="GO:0000978">
    <property type="term" value="F:RNA polymerase II cis-regulatory region sequence-specific DNA binding"/>
    <property type="evidence" value="ECO:0007669"/>
    <property type="project" value="TreeGrafter"/>
</dbReference>
<keyword evidence="8 9" id="KW-0539">Nucleus</keyword>
<evidence type="ECO:0000313" key="15">
    <source>
        <dbReference type="Proteomes" id="UP001163046"/>
    </source>
</evidence>
<evidence type="ECO:0000256" key="3">
    <source>
        <dbReference type="ARBA" id="ARBA00023015"/>
    </source>
</evidence>
<proteinExistence type="inferred from homology"/>
<dbReference type="GO" id="GO:0010557">
    <property type="term" value="P:positive regulation of macromolecule biosynthetic process"/>
    <property type="evidence" value="ECO:0007669"/>
    <property type="project" value="UniProtKB-ARBA"/>
</dbReference>
<feature type="domain" description="POU-specific" evidence="13">
    <location>
        <begin position="103"/>
        <end position="177"/>
    </location>
</feature>
<organism evidence="14 15">
    <name type="scientific">Desmophyllum pertusum</name>
    <dbReference type="NCBI Taxonomy" id="174260"/>
    <lineage>
        <taxon>Eukaryota</taxon>
        <taxon>Metazoa</taxon>
        <taxon>Cnidaria</taxon>
        <taxon>Anthozoa</taxon>
        <taxon>Hexacorallia</taxon>
        <taxon>Scleractinia</taxon>
        <taxon>Caryophylliina</taxon>
        <taxon>Caryophylliidae</taxon>
        <taxon>Desmophyllum</taxon>
    </lineage>
</organism>
<keyword evidence="15" id="KW-1185">Reference proteome</keyword>
<dbReference type="PROSITE" id="PS00465">
    <property type="entry name" value="POU_2"/>
    <property type="match status" value="1"/>
</dbReference>
<feature type="domain" description="Homeobox" evidence="12">
    <location>
        <begin position="190"/>
        <end position="250"/>
    </location>
</feature>
<dbReference type="PROSITE" id="PS50071">
    <property type="entry name" value="HOMEOBOX_2"/>
    <property type="match status" value="1"/>
</dbReference>
<dbReference type="InterPro" id="IPR013847">
    <property type="entry name" value="POU"/>
</dbReference>
<evidence type="ECO:0000256" key="5">
    <source>
        <dbReference type="ARBA" id="ARBA00023155"/>
    </source>
</evidence>
<dbReference type="Gene3D" id="1.10.260.40">
    <property type="entry name" value="lambda repressor-like DNA-binding domains"/>
    <property type="match status" value="1"/>
</dbReference>
<dbReference type="InterPro" id="IPR000327">
    <property type="entry name" value="POU_dom"/>
</dbReference>
<evidence type="ECO:0000259" key="13">
    <source>
        <dbReference type="PROSITE" id="PS51179"/>
    </source>
</evidence>
<dbReference type="InterPro" id="IPR009057">
    <property type="entry name" value="Homeodomain-like_sf"/>
</dbReference>
<dbReference type="Proteomes" id="UP001163046">
    <property type="component" value="Unassembled WGS sequence"/>
</dbReference>
<dbReference type="Pfam" id="PF00046">
    <property type="entry name" value="Homeodomain"/>
    <property type="match status" value="1"/>
</dbReference>
<dbReference type="FunFam" id="1.10.260.40:FF:000007">
    <property type="entry name" value="POU domain protein"/>
    <property type="match status" value="1"/>
</dbReference>
<dbReference type="CDD" id="cd00086">
    <property type="entry name" value="homeodomain"/>
    <property type="match status" value="1"/>
</dbReference>
<dbReference type="InterPro" id="IPR001356">
    <property type="entry name" value="HD"/>
</dbReference>
<evidence type="ECO:0000256" key="6">
    <source>
        <dbReference type="ARBA" id="ARBA00023159"/>
    </source>
</evidence>
<dbReference type="InterPro" id="IPR010982">
    <property type="entry name" value="Lambda_DNA-bd_dom_sf"/>
</dbReference>
<evidence type="ECO:0000259" key="12">
    <source>
        <dbReference type="PROSITE" id="PS50071"/>
    </source>
</evidence>
<protein>
    <recommendedName>
        <fullName evidence="11">POU domain protein</fullName>
    </recommendedName>
</protein>
<evidence type="ECO:0000256" key="7">
    <source>
        <dbReference type="ARBA" id="ARBA00023163"/>
    </source>
</evidence>
<dbReference type="AlphaFoldDB" id="A0A9X0A232"/>
<evidence type="ECO:0000256" key="11">
    <source>
        <dbReference type="RuleBase" id="RU361194"/>
    </source>
</evidence>
<dbReference type="FunFam" id="1.10.10.60:FF:000150">
    <property type="entry name" value="POU domain protein"/>
    <property type="match status" value="1"/>
</dbReference>